<dbReference type="GO" id="GO:0016747">
    <property type="term" value="F:acyltransferase activity, transferring groups other than amino-acyl groups"/>
    <property type="evidence" value="ECO:0007669"/>
    <property type="project" value="InterPro"/>
</dbReference>
<keyword evidence="4" id="KW-0012">Acyltransferase</keyword>
<keyword evidence="2" id="KW-0812">Transmembrane</keyword>
<dbReference type="AlphaFoldDB" id="A0A371K1S7"/>
<dbReference type="InterPro" id="IPR050879">
    <property type="entry name" value="Acyltransferase_3"/>
</dbReference>
<feature type="transmembrane region" description="Helical" evidence="2">
    <location>
        <begin position="193"/>
        <end position="226"/>
    </location>
</feature>
<sequence>MKIAVAADAAPSPRRALGATARETGTMPAMTPRTLANGHAQSRNNFNLIRLIAAWLVIYGHAYPITGSGEQDLLLQLVHIKFAGGIAVDMFFVISGFLIAASLERNRLPAYLAARALRIFPALLVCVLLSVFVLGPLLTTAADYWNSPQTWKYLKANALLSRNTQYFLPGMFEGQPSQAINGSLWSLPIEVRLYLWLALFALLRLFTPLRFNLVCVILLIAGVVSYGGKELTPEKSNFLYCTAYFLVGSLAWHNRQRVPLRWWLLGLLLAVAALMRDRPYYFLAYFAALSYTTLFLAFVPKLPQIRHTDLSYGLYLYGWPAQQLVQYLAPGTGPLANVAWATALAGALAALSWYLVERPALRLKPRFGARTDPHAPTAPEPLPAAQTS</sequence>
<keyword evidence="2" id="KW-1133">Transmembrane helix</keyword>
<keyword evidence="2" id="KW-0472">Membrane</keyword>
<evidence type="ECO:0000313" key="5">
    <source>
        <dbReference type="Proteomes" id="UP000264492"/>
    </source>
</evidence>
<feature type="transmembrane region" description="Helical" evidence="2">
    <location>
        <begin position="282"/>
        <end position="299"/>
    </location>
</feature>
<dbReference type="PANTHER" id="PTHR23028:SF53">
    <property type="entry name" value="ACYL_TRANSF_3 DOMAIN-CONTAINING PROTEIN"/>
    <property type="match status" value="1"/>
</dbReference>
<dbReference type="GO" id="GO:0016020">
    <property type="term" value="C:membrane"/>
    <property type="evidence" value="ECO:0007669"/>
    <property type="project" value="TreeGrafter"/>
</dbReference>
<feature type="region of interest" description="Disordered" evidence="1">
    <location>
        <begin position="367"/>
        <end position="388"/>
    </location>
</feature>
<comment type="caution">
    <text evidence="4">The sequence shown here is derived from an EMBL/GenBank/DDBJ whole genome shotgun (WGS) entry which is preliminary data.</text>
</comment>
<reference evidence="4 5" key="1">
    <citation type="submission" date="2018-08" db="EMBL/GenBank/DDBJ databases">
        <title>Lysobacter sp. zong2l5, whole genome shotgun sequence.</title>
        <authorList>
            <person name="Zhang X."/>
            <person name="Feng G."/>
            <person name="Zhu H."/>
        </authorList>
    </citation>
    <scope>NUCLEOTIDE SEQUENCE [LARGE SCALE GENOMIC DNA]</scope>
    <source>
        <strain evidence="5">zong2l5</strain>
    </source>
</reference>
<dbReference type="Proteomes" id="UP000264492">
    <property type="component" value="Unassembled WGS sequence"/>
</dbReference>
<feature type="transmembrane region" description="Helical" evidence="2">
    <location>
        <begin position="338"/>
        <end position="356"/>
    </location>
</feature>
<evidence type="ECO:0000256" key="2">
    <source>
        <dbReference type="SAM" id="Phobius"/>
    </source>
</evidence>
<keyword evidence="5" id="KW-1185">Reference proteome</keyword>
<keyword evidence="4" id="KW-0808">Transferase</keyword>
<organism evidence="4 5">
    <name type="scientific">Lysobacter silvisoli</name>
    <dbReference type="NCBI Taxonomy" id="2293254"/>
    <lineage>
        <taxon>Bacteria</taxon>
        <taxon>Pseudomonadati</taxon>
        <taxon>Pseudomonadota</taxon>
        <taxon>Gammaproteobacteria</taxon>
        <taxon>Lysobacterales</taxon>
        <taxon>Lysobacteraceae</taxon>
        <taxon>Lysobacter</taxon>
    </lineage>
</organism>
<protein>
    <submittedName>
        <fullName evidence="4">Acyltransferase</fullName>
    </submittedName>
</protein>
<dbReference type="Pfam" id="PF01757">
    <property type="entry name" value="Acyl_transf_3"/>
    <property type="match status" value="1"/>
</dbReference>
<accession>A0A371K1S7</accession>
<feature type="domain" description="Acyltransferase 3" evidence="3">
    <location>
        <begin position="45"/>
        <end position="355"/>
    </location>
</feature>
<dbReference type="GO" id="GO:0000271">
    <property type="term" value="P:polysaccharide biosynthetic process"/>
    <property type="evidence" value="ECO:0007669"/>
    <property type="project" value="TreeGrafter"/>
</dbReference>
<dbReference type="EMBL" id="QTSU01000001">
    <property type="protein sequence ID" value="RDZ27820.1"/>
    <property type="molecule type" value="Genomic_DNA"/>
</dbReference>
<evidence type="ECO:0000259" key="3">
    <source>
        <dbReference type="Pfam" id="PF01757"/>
    </source>
</evidence>
<feature type="transmembrane region" description="Helical" evidence="2">
    <location>
        <begin position="122"/>
        <end position="145"/>
    </location>
</feature>
<dbReference type="PANTHER" id="PTHR23028">
    <property type="entry name" value="ACETYLTRANSFERASE"/>
    <property type="match status" value="1"/>
</dbReference>
<proteinExistence type="predicted"/>
<gene>
    <name evidence="4" type="ORF">DX914_01235</name>
</gene>
<feature type="transmembrane region" description="Helical" evidence="2">
    <location>
        <begin position="78"/>
        <end position="101"/>
    </location>
</feature>
<name>A0A371K1S7_9GAMM</name>
<dbReference type="InterPro" id="IPR002656">
    <property type="entry name" value="Acyl_transf_3_dom"/>
</dbReference>
<evidence type="ECO:0000256" key="1">
    <source>
        <dbReference type="SAM" id="MobiDB-lite"/>
    </source>
</evidence>
<feature type="transmembrane region" description="Helical" evidence="2">
    <location>
        <begin position="48"/>
        <end position="66"/>
    </location>
</feature>
<evidence type="ECO:0000313" key="4">
    <source>
        <dbReference type="EMBL" id="RDZ27820.1"/>
    </source>
</evidence>
<feature type="transmembrane region" description="Helical" evidence="2">
    <location>
        <begin position="260"/>
        <end position="275"/>
    </location>
</feature>